<evidence type="ECO:0000313" key="2">
    <source>
        <dbReference type="WBParaSite" id="ALUE_0002110801-mRNA-1"/>
    </source>
</evidence>
<accession>A0A0M3IQT0</accession>
<dbReference type="AlphaFoldDB" id="A0A0M3IQT0"/>
<sequence length="45" mass="5596">MENGTVELDRLPNRVMRLAYTYPEVYYHLHQRDNYRLISRSQRKI</sequence>
<dbReference type="WBParaSite" id="ALUE_0002110801-mRNA-1">
    <property type="protein sequence ID" value="ALUE_0002110801-mRNA-1"/>
    <property type="gene ID" value="ALUE_0002110801"/>
</dbReference>
<organism evidence="1 2">
    <name type="scientific">Ascaris lumbricoides</name>
    <name type="common">Giant roundworm</name>
    <dbReference type="NCBI Taxonomy" id="6252"/>
    <lineage>
        <taxon>Eukaryota</taxon>
        <taxon>Metazoa</taxon>
        <taxon>Ecdysozoa</taxon>
        <taxon>Nematoda</taxon>
        <taxon>Chromadorea</taxon>
        <taxon>Rhabditida</taxon>
        <taxon>Spirurina</taxon>
        <taxon>Ascaridomorpha</taxon>
        <taxon>Ascaridoidea</taxon>
        <taxon>Ascarididae</taxon>
        <taxon>Ascaris</taxon>
    </lineage>
</organism>
<proteinExistence type="predicted"/>
<dbReference type="Proteomes" id="UP000036681">
    <property type="component" value="Unplaced"/>
</dbReference>
<keyword evidence="1" id="KW-1185">Reference proteome</keyword>
<reference evidence="2" key="1">
    <citation type="submission" date="2017-02" db="UniProtKB">
        <authorList>
            <consortium name="WormBaseParasite"/>
        </authorList>
    </citation>
    <scope>IDENTIFICATION</scope>
</reference>
<name>A0A0M3IQT0_ASCLU</name>
<protein>
    <submittedName>
        <fullName evidence="2">Uncharacterized protein</fullName>
    </submittedName>
</protein>
<evidence type="ECO:0000313" key="1">
    <source>
        <dbReference type="Proteomes" id="UP000036681"/>
    </source>
</evidence>